<gene>
    <name evidence="1" type="ORF">SNOG_02618</name>
</gene>
<dbReference type="AlphaFoldDB" id="Q0V046"/>
<dbReference type="InParanoid" id="Q0V046"/>
<organism evidence="1 2">
    <name type="scientific">Phaeosphaeria nodorum (strain SN15 / ATCC MYA-4574 / FGSC 10173)</name>
    <name type="common">Glume blotch fungus</name>
    <name type="synonym">Parastagonospora nodorum</name>
    <dbReference type="NCBI Taxonomy" id="321614"/>
    <lineage>
        <taxon>Eukaryota</taxon>
        <taxon>Fungi</taxon>
        <taxon>Dikarya</taxon>
        <taxon>Ascomycota</taxon>
        <taxon>Pezizomycotina</taxon>
        <taxon>Dothideomycetes</taxon>
        <taxon>Pleosporomycetidae</taxon>
        <taxon>Pleosporales</taxon>
        <taxon>Pleosporineae</taxon>
        <taxon>Phaeosphaeriaceae</taxon>
        <taxon>Parastagonospora</taxon>
    </lineage>
</organism>
<protein>
    <submittedName>
        <fullName evidence="1">Uncharacterized protein</fullName>
    </submittedName>
</protein>
<sequence>MTLGHDTLRNTLNGTAVCGEGACRRTLMLSIQPDPFDPEQTPPKYKRLGIGRSRFEQVVEIVMKSPYPKIHRHPKPADRS</sequence>
<dbReference type="Proteomes" id="UP000001055">
    <property type="component" value="Unassembled WGS sequence"/>
</dbReference>
<proteinExistence type="predicted"/>
<dbReference type="HOGENOM" id="CLU_2590563_0_0_1"/>
<reference evidence="2" key="1">
    <citation type="journal article" date="2007" name="Plant Cell">
        <title>Dothideomycete-plant interactions illuminated by genome sequencing and EST analysis of the wheat pathogen Stagonospora nodorum.</title>
        <authorList>
            <person name="Hane J.K."/>
            <person name="Lowe R.G."/>
            <person name="Solomon P.S."/>
            <person name="Tan K.C."/>
            <person name="Schoch C.L."/>
            <person name="Spatafora J.W."/>
            <person name="Crous P.W."/>
            <person name="Kodira C."/>
            <person name="Birren B.W."/>
            <person name="Galagan J.E."/>
            <person name="Torriani S.F."/>
            <person name="McDonald B.A."/>
            <person name="Oliver R.P."/>
        </authorList>
    </citation>
    <scope>NUCLEOTIDE SEQUENCE [LARGE SCALE GENOMIC DNA]</scope>
    <source>
        <strain evidence="2">SN15 / ATCC MYA-4574 / FGSC 10173</strain>
    </source>
</reference>
<evidence type="ECO:0000313" key="1">
    <source>
        <dbReference type="EMBL" id="EAT89349.1"/>
    </source>
</evidence>
<name>Q0V046_PHANO</name>
<accession>Q0V046</accession>
<evidence type="ECO:0000313" key="2">
    <source>
        <dbReference type="Proteomes" id="UP000001055"/>
    </source>
</evidence>
<dbReference type="RefSeq" id="XP_001793217.1">
    <property type="nucleotide sequence ID" value="XM_001793165.1"/>
</dbReference>
<dbReference type="KEGG" id="pno:SNOG_02618"/>
<dbReference type="GeneID" id="5970074"/>
<dbReference type="EMBL" id="CH445328">
    <property type="protein sequence ID" value="EAT89349.1"/>
    <property type="molecule type" value="Genomic_DNA"/>
</dbReference>